<keyword evidence="7" id="KW-0539">Nucleus</keyword>
<evidence type="ECO:0000256" key="4">
    <source>
        <dbReference type="ARBA" id="ARBA00022490"/>
    </source>
</evidence>
<protein>
    <recommendedName>
        <fullName evidence="3">DAZ-associated protein 2</fullName>
    </recommendedName>
    <alternativeName>
        <fullName evidence="8">Deleted in azoospermia-associated protein 2</fullName>
    </alternativeName>
    <alternativeName>
        <fullName evidence="9">Proline-rich transcript in brain protein</fullName>
    </alternativeName>
</protein>
<dbReference type="EMBL" id="GBHO01013692">
    <property type="protein sequence ID" value="JAG29912.1"/>
    <property type="molecule type" value="Transcribed_RNA"/>
</dbReference>
<dbReference type="GO" id="GO:0010494">
    <property type="term" value="C:cytoplasmic stress granule"/>
    <property type="evidence" value="ECO:0007669"/>
    <property type="project" value="UniProtKB-SubCell"/>
</dbReference>
<gene>
    <name evidence="11" type="primary">Dazap2_1</name>
    <name evidence="11" type="ORF">CM83_45702</name>
</gene>
<evidence type="ECO:0000256" key="8">
    <source>
        <dbReference type="ARBA" id="ARBA00032174"/>
    </source>
</evidence>
<dbReference type="InterPro" id="IPR022730">
    <property type="entry name" value="DAZ_assoc-2"/>
</dbReference>
<evidence type="ECO:0000256" key="3">
    <source>
        <dbReference type="ARBA" id="ARBA00014066"/>
    </source>
</evidence>
<sequence length="207" mass="21913">MRRLDGKWLLLDFGFVEIFFGKSWFLFCAGYPTAPQAPAGYVPAPPHPAAAAAYAASAAPQQLAGSPYAVYQQLYPGQAPPPYDQQIPAIMAAQQMYSHVGVGTPMYSQAASPAGYYASAFTPMQAYYHPLAYSYPQPQLRPAIMIPNGYDGGARFDGISAPVVPGPPPGVPPSAAQLAAMAGHNITLTQKKSGFLTGSSDGGYTFW</sequence>
<dbReference type="PANTHER" id="PTHR31638:SF3">
    <property type="entry name" value="DAZ-ASSOCIATED PROTEIN 2"/>
    <property type="match status" value="1"/>
</dbReference>
<comment type="function">
    <text evidence="10">In unstressed cells, promotes SIAH1-mediated polyubiquitination and degradation of the serine/threonine-protein kinase HIPK2, probably by acting as a loading factor that potentiates complex formation between HIPK2 and ubiquitin ligase SIAH1. In response to DNA damage, localizes to the nucleus following phosphorylation by HIPK2 and modulates the expression of a subset of TP53/p53 target genes by binding to TP53 at target gene promoters. This limits the expression of a number of cell death-mediating TP53 target genes, reducing DNA damage-induced cell death. Enhances the binding of transcription factor TCF7L2/TCF4, a Wnt signaling pathway effector, to the promoters of target genes. Plays a role in stress granule formation.</text>
</comment>
<dbReference type="Pfam" id="PF11029">
    <property type="entry name" value="DAZAP2"/>
    <property type="match status" value="1"/>
</dbReference>
<comment type="subcellular location">
    <subcellularLocation>
        <location evidence="1">Cytoplasm</location>
        <location evidence="1">Stress granule</location>
    </subcellularLocation>
    <subcellularLocation>
        <location evidence="2">Nucleus speckle</location>
    </subcellularLocation>
</comment>
<keyword evidence="5" id="KW-0597">Phosphoprotein</keyword>
<evidence type="ECO:0000256" key="1">
    <source>
        <dbReference type="ARBA" id="ARBA00004210"/>
    </source>
</evidence>
<reference evidence="11" key="1">
    <citation type="journal article" date="2014" name="PLoS ONE">
        <title>Transcriptome-Based Identification of ABC Transporters in the Western Tarnished Plant Bug Lygus hesperus.</title>
        <authorList>
            <person name="Hull J.J."/>
            <person name="Chaney K."/>
            <person name="Geib S.M."/>
            <person name="Fabrick J.A."/>
            <person name="Brent C.S."/>
            <person name="Walsh D."/>
            <person name="Lavine L.C."/>
        </authorList>
    </citation>
    <scope>NUCLEOTIDE SEQUENCE</scope>
</reference>
<dbReference type="PANTHER" id="PTHR31638">
    <property type="entry name" value="DAZ-ASSOCIATED PROTEIN 2"/>
    <property type="match status" value="1"/>
</dbReference>
<keyword evidence="6" id="KW-0832">Ubl conjugation</keyword>
<organism evidence="11">
    <name type="scientific">Lygus hesperus</name>
    <name type="common">Western plant bug</name>
    <dbReference type="NCBI Taxonomy" id="30085"/>
    <lineage>
        <taxon>Eukaryota</taxon>
        <taxon>Metazoa</taxon>
        <taxon>Ecdysozoa</taxon>
        <taxon>Arthropoda</taxon>
        <taxon>Hexapoda</taxon>
        <taxon>Insecta</taxon>
        <taxon>Pterygota</taxon>
        <taxon>Neoptera</taxon>
        <taxon>Paraneoptera</taxon>
        <taxon>Hemiptera</taxon>
        <taxon>Heteroptera</taxon>
        <taxon>Panheteroptera</taxon>
        <taxon>Cimicomorpha</taxon>
        <taxon>Miridae</taxon>
        <taxon>Mirini</taxon>
        <taxon>Lygus</taxon>
    </lineage>
</organism>
<reference evidence="11" key="2">
    <citation type="submission" date="2014-07" db="EMBL/GenBank/DDBJ databases">
        <authorList>
            <person name="Hull J."/>
        </authorList>
    </citation>
    <scope>NUCLEOTIDE SEQUENCE</scope>
</reference>
<dbReference type="AlphaFoldDB" id="A0A0A9YA10"/>
<evidence type="ECO:0000256" key="7">
    <source>
        <dbReference type="ARBA" id="ARBA00023242"/>
    </source>
</evidence>
<name>A0A0A9YA10_LYGHE</name>
<evidence type="ECO:0000256" key="2">
    <source>
        <dbReference type="ARBA" id="ARBA00004324"/>
    </source>
</evidence>
<dbReference type="GO" id="GO:0016607">
    <property type="term" value="C:nuclear speck"/>
    <property type="evidence" value="ECO:0007669"/>
    <property type="project" value="UniProtKB-SubCell"/>
</dbReference>
<evidence type="ECO:0000256" key="9">
    <source>
        <dbReference type="ARBA" id="ARBA00034352"/>
    </source>
</evidence>
<evidence type="ECO:0000313" key="11">
    <source>
        <dbReference type="EMBL" id="JAG29912.1"/>
    </source>
</evidence>
<accession>A0A0A9YA10</accession>
<evidence type="ECO:0000256" key="10">
    <source>
        <dbReference type="ARBA" id="ARBA00045449"/>
    </source>
</evidence>
<proteinExistence type="predicted"/>
<evidence type="ECO:0000256" key="5">
    <source>
        <dbReference type="ARBA" id="ARBA00022553"/>
    </source>
</evidence>
<evidence type="ECO:0000256" key="6">
    <source>
        <dbReference type="ARBA" id="ARBA00022843"/>
    </source>
</evidence>
<keyword evidence="4" id="KW-0963">Cytoplasm</keyword>